<dbReference type="VEuPathDB" id="VectorBase:GAUT015024"/>
<accession>A0A1A9UTT2</accession>
<keyword evidence="3" id="KW-1185">Reference proteome</keyword>
<keyword evidence="1" id="KW-0812">Transmembrane</keyword>
<name>A0A1A9UTT2_GLOAU</name>
<evidence type="ECO:0000313" key="2">
    <source>
        <dbReference type="EnsemblMetazoa" id="GAUT015024-PA"/>
    </source>
</evidence>
<evidence type="ECO:0000256" key="1">
    <source>
        <dbReference type="SAM" id="Phobius"/>
    </source>
</evidence>
<evidence type="ECO:0000313" key="3">
    <source>
        <dbReference type="Proteomes" id="UP000078200"/>
    </source>
</evidence>
<dbReference type="AlphaFoldDB" id="A0A1A9UTT2"/>
<reference evidence="2" key="1">
    <citation type="submission" date="2020-05" db="UniProtKB">
        <authorList>
            <consortium name="EnsemblMetazoa"/>
        </authorList>
    </citation>
    <scope>IDENTIFICATION</scope>
    <source>
        <strain evidence="2">TTRI</strain>
    </source>
</reference>
<sequence length="151" mass="17399">MTHRRMAVIASPTIRLWCCLYACMGKVVGGVLDTSKEKDYKPTYNLIYLTYLISGISLILFLYTLLNPSELFFLKTLVCIGCFLASLQDERHGRKALTSKFKMLHLRNQRSYAPGCWSALYSLDCAVWRLFLMTSTLRWSPNLQAKVDHFD</sequence>
<feature type="transmembrane region" description="Helical" evidence="1">
    <location>
        <begin position="46"/>
        <end position="66"/>
    </location>
</feature>
<keyword evidence="1" id="KW-0472">Membrane</keyword>
<keyword evidence="1" id="KW-1133">Transmembrane helix</keyword>
<protein>
    <submittedName>
        <fullName evidence="2">Uncharacterized protein</fullName>
    </submittedName>
</protein>
<dbReference type="Proteomes" id="UP000078200">
    <property type="component" value="Unassembled WGS sequence"/>
</dbReference>
<proteinExistence type="predicted"/>
<dbReference type="EnsemblMetazoa" id="GAUT015024-RA">
    <property type="protein sequence ID" value="GAUT015024-PA"/>
    <property type="gene ID" value="GAUT015024"/>
</dbReference>
<organism evidence="2 3">
    <name type="scientific">Glossina austeni</name>
    <name type="common">Savannah tsetse fly</name>
    <dbReference type="NCBI Taxonomy" id="7395"/>
    <lineage>
        <taxon>Eukaryota</taxon>
        <taxon>Metazoa</taxon>
        <taxon>Ecdysozoa</taxon>
        <taxon>Arthropoda</taxon>
        <taxon>Hexapoda</taxon>
        <taxon>Insecta</taxon>
        <taxon>Pterygota</taxon>
        <taxon>Neoptera</taxon>
        <taxon>Endopterygota</taxon>
        <taxon>Diptera</taxon>
        <taxon>Brachycera</taxon>
        <taxon>Muscomorpha</taxon>
        <taxon>Hippoboscoidea</taxon>
        <taxon>Glossinidae</taxon>
        <taxon>Glossina</taxon>
    </lineage>
</organism>